<comment type="caution">
    <text evidence="1">The sequence shown here is derived from an EMBL/GenBank/DDBJ whole genome shotgun (WGS) entry which is preliminary data.</text>
</comment>
<accession>A0A9P5CLN6</accession>
<gene>
    <name evidence="1" type="ORF">M406DRAFT_57319</name>
</gene>
<organism evidence="1 2">
    <name type="scientific">Cryphonectria parasitica (strain ATCC 38755 / EP155)</name>
    <dbReference type="NCBI Taxonomy" id="660469"/>
    <lineage>
        <taxon>Eukaryota</taxon>
        <taxon>Fungi</taxon>
        <taxon>Dikarya</taxon>
        <taxon>Ascomycota</taxon>
        <taxon>Pezizomycotina</taxon>
        <taxon>Sordariomycetes</taxon>
        <taxon>Sordariomycetidae</taxon>
        <taxon>Diaporthales</taxon>
        <taxon>Cryphonectriaceae</taxon>
        <taxon>Cryphonectria-Endothia species complex</taxon>
        <taxon>Cryphonectria</taxon>
    </lineage>
</organism>
<evidence type="ECO:0000313" key="2">
    <source>
        <dbReference type="Proteomes" id="UP000803844"/>
    </source>
</evidence>
<dbReference type="Gene3D" id="3.30.360.10">
    <property type="entry name" value="Dihydrodipicolinate Reductase, domain 2"/>
    <property type="match status" value="1"/>
</dbReference>
<reference evidence="1" key="1">
    <citation type="journal article" date="2020" name="Phytopathology">
        <title>Genome sequence of the chestnut blight fungus Cryphonectria parasitica EP155: A fundamental resource for an archetypical invasive plant pathogen.</title>
        <authorList>
            <person name="Crouch J.A."/>
            <person name="Dawe A."/>
            <person name="Aerts A."/>
            <person name="Barry K."/>
            <person name="Churchill A.C.L."/>
            <person name="Grimwood J."/>
            <person name="Hillman B."/>
            <person name="Milgroom M.G."/>
            <person name="Pangilinan J."/>
            <person name="Smith M."/>
            <person name="Salamov A."/>
            <person name="Schmutz J."/>
            <person name="Yadav J."/>
            <person name="Grigoriev I.V."/>
            <person name="Nuss D."/>
        </authorList>
    </citation>
    <scope>NUCLEOTIDE SEQUENCE</scope>
    <source>
        <strain evidence="1">EP155</strain>
    </source>
</reference>
<evidence type="ECO:0000313" key="1">
    <source>
        <dbReference type="EMBL" id="KAF3763278.1"/>
    </source>
</evidence>
<protein>
    <submittedName>
        <fullName evidence="1">Uncharacterized protein</fullName>
    </submittedName>
</protein>
<dbReference type="OrthoDB" id="446809at2759"/>
<keyword evidence="2" id="KW-1185">Reference proteome</keyword>
<dbReference type="Proteomes" id="UP000803844">
    <property type="component" value="Unassembled WGS sequence"/>
</dbReference>
<sequence length="133" mass="15485">MRAGKPFKGQPAFEWTIHGEKGDILFTSPAGPYIFSGDSYDIQPRIEIHDLETDEVVNVEWDWLDWQKDLFIRGRNVGGVYDRYAAWWDGGRSAEKELPDAERFPRLLDAQVRMDHLEKILKDFDEAVESLKE</sequence>
<dbReference type="RefSeq" id="XP_040774239.1">
    <property type="nucleotide sequence ID" value="XM_040924584.1"/>
</dbReference>
<dbReference type="GeneID" id="63841713"/>
<dbReference type="AlphaFoldDB" id="A0A9P5CLN6"/>
<proteinExistence type="predicted"/>
<dbReference type="EMBL" id="MU032349">
    <property type="protein sequence ID" value="KAF3763278.1"/>
    <property type="molecule type" value="Genomic_DNA"/>
</dbReference>
<name>A0A9P5CLN6_CRYP1</name>